<comment type="caution">
    <text evidence="1">The sequence shown here is derived from an EMBL/GenBank/DDBJ whole genome shotgun (WGS) entry which is preliminary data.</text>
</comment>
<dbReference type="RefSeq" id="WP_060765899.1">
    <property type="nucleotide sequence ID" value="NZ_LCYC01000018.1"/>
</dbReference>
<dbReference type="Proteomes" id="UP000063434">
    <property type="component" value="Unassembled WGS sequence"/>
</dbReference>
<reference evidence="1 2" key="1">
    <citation type="submission" date="2015-05" db="EMBL/GenBank/DDBJ databases">
        <title>A genomic and transcriptomic approach to investigate the blue pigment phenotype in Pseudomonas fluorescens.</title>
        <authorList>
            <person name="Andreani N.A."/>
            <person name="Cardazzo B."/>
        </authorList>
    </citation>
    <scope>NUCLEOTIDE SEQUENCE [LARGE SCALE GENOMIC DNA]</scope>
    <source>
        <strain evidence="1 2">Ps_40</strain>
    </source>
</reference>
<dbReference type="EMBL" id="LCYC01000018">
    <property type="protein sequence ID" value="KWV78626.1"/>
    <property type="molecule type" value="Genomic_DNA"/>
</dbReference>
<protein>
    <recommendedName>
        <fullName evidence="3">DUF2513 domain-containing protein</fullName>
    </recommendedName>
</protein>
<accession>A0A120G201</accession>
<dbReference type="AlphaFoldDB" id="A0A120G201"/>
<name>A0A120G201_PSEFL</name>
<dbReference type="PATRIC" id="fig|294.195.peg.1888"/>
<gene>
    <name evidence="1" type="ORF">PFL603g_01783</name>
</gene>
<sequence>MATSNIKRFDELTGQLFGVLYESFPLPRNLEFEHFPAEDKKFFVASVDWLSRAGYLSFMFLYPNQGYTEVVLTSKGLEVLKALPESLKSGPSLGDQLVDASKTGAKSLLGDIAGQALSIGVKIATSHLGLPG</sequence>
<proteinExistence type="predicted"/>
<evidence type="ECO:0008006" key="3">
    <source>
        <dbReference type="Google" id="ProtNLM"/>
    </source>
</evidence>
<evidence type="ECO:0000313" key="1">
    <source>
        <dbReference type="EMBL" id="KWV78626.1"/>
    </source>
</evidence>
<organism evidence="1 2">
    <name type="scientific">Pseudomonas fluorescens</name>
    <dbReference type="NCBI Taxonomy" id="294"/>
    <lineage>
        <taxon>Bacteria</taxon>
        <taxon>Pseudomonadati</taxon>
        <taxon>Pseudomonadota</taxon>
        <taxon>Gammaproteobacteria</taxon>
        <taxon>Pseudomonadales</taxon>
        <taxon>Pseudomonadaceae</taxon>
        <taxon>Pseudomonas</taxon>
    </lineage>
</organism>
<evidence type="ECO:0000313" key="2">
    <source>
        <dbReference type="Proteomes" id="UP000063434"/>
    </source>
</evidence>